<feature type="compositionally biased region" description="Basic and acidic residues" evidence="1">
    <location>
        <begin position="630"/>
        <end position="639"/>
    </location>
</feature>
<dbReference type="InParanoid" id="A0A0G4EBM2"/>
<dbReference type="EMBL" id="CDMY01000158">
    <property type="protein sequence ID" value="CEL93376.1"/>
    <property type="molecule type" value="Genomic_DNA"/>
</dbReference>
<organism evidence="2 3">
    <name type="scientific">Vitrella brassicaformis (strain CCMP3155)</name>
    <dbReference type="NCBI Taxonomy" id="1169540"/>
    <lineage>
        <taxon>Eukaryota</taxon>
        <taxon>Sar</taxon>
        <taxon>Alveolata</taxon>
        <taxon>Colpodellida</taxon>
        <taxon>Vitrellaceae</taxon>
        <taxon>Vitrella</taxon>
    </lineage>
</organism>
<dbReference type="VEuPathDB" id="CryptoDB:Vbra_20209"/>
<dbReference type="Proteomes" id="UP000041254">
    <property type="component" value="Unassembled WGS sequence"/>
</dbReference>
<gene>
    <name evidence="2" type="ORF">Vbra_20209</name>
</gene>
<name>A0A0G4EBM2_VITBC</name>
<evidence type="ECO:0000256" key="1">
    <source>
        <dbReference type="SAM" id="MobiDB-lite"/>
    </source>
</evidence>
<reference evidence="2 3" key="1">
    <citation type="submission" date="2014-11" db="EMBL/GenBank/DDBJ databases">
        <authorList>
            <person name="Zhu J."/>
            <person name="Qi W."/>
            <person name="Song R."/>
        </authorList>
    </citation>
    <scope>NUCLEOTIDE SEQUENCE [LARGE SCALE GENOMIC DNA]</scope>
</reference>
<feature type="region of interest" description="Disordered" evidence="1">
    <location>
        <begin position="524"/>
        <end position="555"/>
    </location>
</feature>
<keyword evidence="3" id="KW-1185">Reference proteome</keyword>
<evidence type="ECO:0000313" key="2">
    <source>
        <dbReference type="EMBL" id="CEL93376.1"/>
    </source>
</evidence>
<dbReference type="AlphaFoldDB" id="A0A0G4EBM2"/>
<feature type="compositionally biased region" description="Low complexity" evidence="1">
    <location>
        <begin position="539"/>
        <end position="555"/>
    </location>
</feature>
<feature type="region of interest" description="Disordered" evidence="1">
    <location>
        <begin position="578"/>
        <end position="639"/>
    </location>
</feature>
<accession>A0A0G4EBM2</accession>
<evidence type="ECO:0000313" key="3">
    <source>
        <dbReference type="Proteomes" id="UP000041254"/>
    </source>
</evidence>
<sequence length="639" mass="69082">MEPAGGRIWKGRSWKDMDMAGKMEFLTLSITGSSDANVMARVDEILTFLAEEGPQAKDDPVLFEKMKRAAAERIEATNTQVRPGGEETTGCPPFLPHKRRGAIIDTPELDISKDFVRRMENSFASAVASLSEPLVRFLLRIPPLDAICLMQKAVQALEAERHPSDATFFLRGVVTMSISASTARVVDVSAESSDEAKAIKYVIGSMLEVLPIVATEDLFVHVVKKGGAFGFKLEMSLWTVLRKHYYDIWHRDIEASDDALWTELNNLFTPFLIDKRNVVELGRIKPGRVGRLCVLQMVVNSAYEALEDSPGMATPQGLKEVHCALKTLAAKFLKKNAFYLTEVEQRSVGRGDPHGVLCLVHHNASAWMDLMGFSEKSPDGSLTDGSVSDFVQFIGGSLGGHAEGLKRVWAELSLHVPLADNIEQVRVWEGAVVSQLQQLMPLVRATASIANMYRVQTPGGAVFTGNIMKSHPPTIAIPQEFGTIYHYLPVRGGSIKAVDEGLELDVRTVVKQLQGIAVAKGGSCDKKHSQWHLGQSKKPSASPASPSAGSLDGSAGACGRLSAEAGVDGSQLGVLVKEGSKKDDIKPPLMATEEPSTDSSVSSLVGGQKPRSDSSVCATVPSGGKKQKKNLADMRSIPE</sequence>
<proteinExistence type="predicted"/>
<protein>
    <submittedName>
        <fullName evidence="2">Uncharacterized protein</fullName>
    </submittedName>
</protein>